<feature type="compositionally biased region" description="Basic and acidic residues" evidence="5">
    <location>
        <begin position="536"/>
        <end position="546"/>
    </location>
</feature>
<dbReference type="AlphaFoldDB" id="A0A8K0VSE9"/>
<evidence type="ECO:0000256" key="6">
    <source>
        <dbReference type="SAM" id="Phobius"/>
    </source>
</evidence>
<proteinExistence type="predicted"/>
<evidence type="ECO:0000313" key="7">
    <source>
        <dbReference type="EMBL" id="KAH7070282.1"/>
    </source>
</evidence>
<feature type="region of interest" description="Disordered" evidence="5">
    <location>
        <begin position="525"/>
        <end position="546"/>
    </location>
</feature>
<dbReference type="EMBL" id="JAGMVJ010000027">
    <property type="protein sequence ID" value="KAH7070282.1"/>
    <property type="molecule type" value="Genomic_DNA"/>
</dbReference>
<sequence length="546" mass="61190">MSAASPSYVELLALDQKFKRSWVVDYLRTDLTATRRVKGILSPIQIGSFDDATTRVVLVDFYRAKDGTTKRELRSEPRTLDDIEDWLKASSPDVHIRLVLVSSTSGVTAQQRQWQLDRKGTSSSPDAPVLSTPRRPGGSHRHAIHGHDQVLPDPGAIRTVADALHPHPSMLLRFLDHDKHLTYQCQTWQVTRPGANSWTSANDCKYVHVGVDPTNRMIAMIDHDLSDDTRTILILASEDNLLGIDANPKTPAHLQPLRQVTETPSVAFANALEQLSQDECTAICSKPKSLLSLYSSGLVSAFAAHLELYQRYWAIKFEPFANTSAVYGCANHRDAARHFALELSTQLRYINHTINELQAVPDEENCLAGLLKDFEYFAQEVGALRQQCNQFLEQQVTKLALQDSREQMQEAHDMKRITYLAFIFAPLSLVSSFFGMNVKELDSGSAPVWQFAVTALAILATSLLIAWLAGSGAWEWLRKMFDIRRAILVNGFFNTFEDPNTTPEWMTRLPRVEAPVWLGESADEAGEELFGPPERGPNEEQHGRKA</sequence>
<dbReference type="Pfam" id="PF01544">
    <property type="entry name" value="CorA"/>
    <property type="match status" value="1"/>
</dbReference>
<dbReference type="Gene3D" id="1.20.58.340">
    <property type="entry name" value="Magnesium transport protein CorA, transmembrane region"/>
    <property type="match status" value="1"/>
</dbReference>
<feature type="transmembrane region" description="Helical" evidence="6">
    <location>
        <begin position="417"/>
        <end position="436"/>
    </location>
</feature>
<evidence type="ECO:0000256" key="2">
    <source>
        <dbReference type="ARBA" id="ARBA00022692"/>
    </source>
</evidence>
<keyword evidence="3 6" id="KW-1133">Transmembrane helix</keyword>
<dbReference type="InterPro" id="IPR002523">
    <property type="entry name" value="MgTranspt_CorA/ZnTranspt_ZntB"/>
</dbReference>
<evidence type="ECO:0000256" key="1">
    <source>
        <dbReference type="ARBA" id="ARBA00004141"/>
    </source>
</evidence>
<dbReference type="Proteomes" id="UP000813461">
    <property type="component" value="Unassembled WGS sequence"/>
</dbReference>
<evidence type="ECO:0000313" key="8">
    <source>
        <dbReference type="Proteomes" id="UP000813461"/>
    </source>
</evidence>
<accession>A0A8K0VSE9</accession>
<keyword evidence="2 6" id="KW-0812">Transmembrane</keyword>
<feature type="transmembrane region" description="Helical" evidence="6">
    <location>
        <begin position="448"/>
        <end position="470"/>
    </location>
</feature>
<reference evidence="7" key="1">
    <citation type="journal article" date="2021" name="Nat. Commun.">
        <title>Genetic determinants of endophytism in the Arabidopsis root mycobiome.</title>
        <authorList>
            <person name="Mesny F."/>
            <person name="Miyauchi S."/>
            <person name="Thiergart T."/>
            <person name="Pickel B."/>
            <person name="Atanasova L."/>
            <person name="Karlsson M."/>
            <person name="Huettel B."/>
            <person name="Barry K.W."/>
            <person name="Haridas S."/>
            <person name="Chen C."/>
            <person name="Bauer D."/>
            <person name="Andreopoulos W."/>
            <person name="Pangilinan J."/>
            <person name="LaButti K."/>
            <person name="Riley R."/>
            <person name="Lipzen A."/>
            <person name="Clum A."/>
            <person name="Drula E."/>
            <person name="Henrissat B."/>
            <person name="Kohler A."/>
            <person name="Grigoriev I.V."/>
            <person name="Martin F.M."/>
            <person name="Hacquard S."/>
        </authorList>
    </citation>
    <scope>NUCLEOTIDE SEQUENCE</scope>
    <source>
        <strain evidence="7">MPI-SDFR-AT-0120</strain>
    </source>
</reference>
<evidence type="ECO:0000256" key="4">
    <source>
        <dbReference type="ARBA" id="ARBA00023136"/>
    </source>
</evidence>
<dbReference type="GO" id="GO:0016020">
    <property type="term" value="C:membrane"/>
    <property type="evidence" value="ECO:0007669"/>
    <property type="project" value="UniProtKB-SubCell"/>
</dbReference>
<evidence type="ECO:0000256" key="5">
    <source>
        <dbReference type="SAM" id="MobiDB-lite"/>
    </source>
</evidence>
<evidence type="ECO:0000256" key="3">
    <source>
        <dbReference type="ARBA" id="ARBA00022989"/>
    </source>
</evidence>
<gene>
    <name evidence="7" type="ORF">FB567DRAFT_217499</name>
</gene>
<protein>
    <submittedName>
        <fullName evidence="7">Uncharacterized protein</fullName>
    </submittedName>
</protein>
<organism evidence="7 8">
    <name type="scientific">Paraphoma chrysanthemicola</name>
    <dbReference type="NCBI Taxonomy" id="798071"/>
    <lineage>
        <taxon>Eukaryota</taxon>
        <taxon>Fungi</taxon>
        <taxon>Dikarya</taxon>
        <taxon>Ascomycota</taxon>
        <taxon>Pezizomycotina</taxon>
        <taxon>Dothideomycetes</taxon>
        <taxon>Pleosporomycetidae</taxon>
        <taxon>Pleosporales</taxon>
        <taxon>Pleosporineae</taxon>
        <taxon>Phaeosphaeriaceae</taxon>
        <taxon>Paraphoma</taxon>
    </lineage>
</organism>
<dbReference type="InterPro" id="IPR045863">
    <property type="entry name" value="CorA_TM1_TM2"/>
</dbReference>
<dbReference type="GO" id="GO:0046873">
    <property type="term" value="F:metal ion transmembrane transporter activity"/>
    <property type="evidence" value="ECO:0007669"/>
    <property type="project" value="InterPro"/>
</dbReference>
<keyword evidence="4 6" id="KW-0472">Membrane</keyword>
<dbReference type="OrthoDB" id="3231000at2759"/>
<name>A0A8K0VSE9_9PLEO</name>
<keyword evidence="8" id="KW-1185">Reference proteome</keyword>
<dbReference type="SUPFAM" id="SSF144083">
    <property type="entry name" value="Magnesium transport protein CorA, transmembrane region"/>
    <property type="match status" value="1"/>
</dbReference>
<feature type="region of interest" description="Disordered" evidence="5">
    <location>
        <begin position="111"/>
        <end position="141"/>
    </location>
</feature>
<comment type="caution">
    <text evidence="7">The sequence shown here is derived from an EMBL/GenBank/DDBJ whole genome shotgun (WGS) entry which is preliminary data.</text>
</comment>
<comment type="subcellular location">
    <subcellularLocation>
        <location evidence="1">Membrane</location>
        <topology evidence="1">Multi-pass membrane protein</topology>
    </subcellularLocation>
</comment>